<sequence length="195" mass="21075">MKNLLRAAVAATTALVAVAATTVPAHASYRLVSDPAGDQKPTGRCTNAPGAMALDVRKMSTTIYQDRDGGAWRMRATLRVARLPKPKDNQYQTFDWFAYRGGDAVFTVHAERWTKGGKVKLAAWAADGGNPSTPGGPDLKVKTRGKTIIVWGLRLKPGKTWRFRGEATFDQWGRVGVSCSVQDVTRKSASVGTTP</sequence>
<evidence type="ECO:0000313" key="2">
    <source>
        <dbReference type="EMBL" id="GAA4691822.1"/>
    </source>
</evidence>
<keyword evidence="1" id="KW-0732">Signal</keyword>
<comment type="caution">
    <text evidence="2">The sequence shown here is derived from an EMBL/GenBank/DDBJ whole genome shotgun (WGS) entry which is preliminary data.</text>
</comment>
<protein>
    <submittedName>
        <fullName evidence="2">Uncharacterized protein</fullName>
    </submittedName>
</protein>
<organism evidence="2 3">
    <name type="scientific">Nocardioides conyzicola</name>
    <dbReference type="NCBI Taxonomy" id="1651781"/>
    <lineage>
        <taxon>Bacteria</taxon>
        <taxon>Bacillati</taxon>
        <taxon>Actinomycetota</taxon>
        <taxon>Actinomycetes</taxon>
        <taxon>Propionibacteriales</taxon>
        <taxon>Nocardioidaceae</taxon>
        <taxon>Nocardioides</taxon>
    </lineage>
</organism>
<dbReference type="RefSeq" id="WP_345518562.1">
    <property type="nucleotide sequence ID" value="NZ_BAABKM010000001.1"/>
</dbReference>
<evidence type="ECO:0000313" key="3">
    <source>
        <dbReference type="Proteomes" id="UP001499974"/>
    </source>
</evidence>
<reference evidence="3" key="1">
    <citation type="journal article" date="2019" name="Int. J. Syst. Evol. Microbiol.">
        <title>The Global Catalogue of Microorganisms (GCM) 10K type strain sequencing project: providing services to taxonomists for standard genome sequencing and annotation.</title>
        <authorList>
            <consortium name="The Broad Institute Genomics Platform"/>
            <consortium name="The Broad Institute Genome Sequencing Center for Infectious Disease"/>
            <person name="Wu L."/>
            <person name="Ma J."/>
        </authorList>
    </citation>
    <scope>NUCLEOTIDE SEQUENCE [LARGE SCALE GENOMIC DNA]</scope>
    <source>
        <strain evidence="3">JCM 18531</strain>
    </source>
</reference>
<feature type="chain" id="PRO_5046807139" evidence="1">
    <location>
        <begin position="28"/>
        <end position="195"/>
    </location>
</feature>
<name>A0ABP8WLD9_9ACTN</name>
<gene>
    <name evidence="2" type="ORF">GCM10023349_03280</name>
</gene>
<proteinExistence type="predicted"/>
<dbReference type="EMBL" id="BAABKM010000001">
    <property type="protein sequence ID" value="GAA4691822.1"/>
    <property type="molecule type" value="Genomic_DNA"/>
</dbReference>
<accession>A0ABP8WLD9</accession>
<feature type="signal peptide" evidence="1">
    <location>
        <begin position="1"/>
        <end position="27"/>
    </location>
</feature>
<evidence type="ECO:0000256" key="1">
    <source>
        <dbReference type="SAM" id="SignalP"/>
    </source>
</evidence>
<dbReference type="Proteomes" id="UP001499974">
    <property type="component" value="Unassembled WGS sequence"/>
</dbReference>
<keyword evidence="3" id="KW-1185">Reference proteome</keyword>